<dbReference type="FunFam" id="1.25.40.10:FF:000285">
    <property type="entry name" value="Pentatricopeptide repeat-containing protein, chloroplastic"/>
    <property type="match status" value="1"/>
</dbReference>
<feature type="repeat" description="PPR" evidence="3">
    <location>
        <begin position="173"/>
        <end position="207"/>
    </location>
</feature>
<dbReference type="Pfam" id="PF13041">
    <property type="entry name" value="PPR_2"/>
    <property type="match status" value="3"/>
</dbReference>
<dbReference type="EMBL" id="OZ075115">
    <property type="protein sequence ID" value="CAL5070910.1"/>
    <property type="molecule type" value="Genomic_DNA"/>
</dbReference>
<keyword evidence="1" id="KW-0677">Repeat</keyword>
<dbReference type="AlphaFoldDB" id="A0ABC9FAH1"/>
<evidence type="ECO:0000256" key="2">
    <source>
        <dbReference type="ARBA" id="ARBA00022946"/>
    </source>
</evidence>
<evidence type="ECO:0000313" key="5">
    <source>
        <dbReference type="EMBL" id="CAL5070910.1"/>
    </source>
</evidence>
<feature type="repeat" description="PPR" evidence="3">
    <location>
        <begin position="380"/>
        <end position="414"/>
    </location>
</feature>
<feature type="repeat" description="PPR" evidence="3">
    <location>
        <begin position="69"/>
        <end position="103"/>
    </location>
</feature>
<dbReference type="FunFam" id="1.25.40.10:FF:000518">
    <property type="entry name" value="Pentatricopeptide repeat-containing protein"/>
    <property type="match status" value="1"/>
</dbReference>
<dbReference type="InterPro" id="IPR046960">
    <property type="entry name" value="PPR_At4g14850-like_plant"/>
</dbReference>
<dbReference type="PROSITE" id="PS51375">
    <property type="entry name" value="PPR"/>
    <property type="match status" value="5"/>
</dbReference>
<organism evidence="5 6">
    <name type="scientific">Urochloa decumbens</name>
    <dbReference type="NCBI Taxonomy" id="240449"/>
    <lineage>
        <taxon>Eukaryota</taxon>
        <taxon>Viridiplantae</taxon>
        <taxon>Streptophyta</taxon>
        <taxon>Embryophyta</taxon>
        <taxon>Tracheophyta</taxon>
        <taxon>Spermatophyta</taxon>
        <taxon>Magnoliopsida</taxon>
        <taxon>Liliopsida</taxon>
        <taxon>Poales</taxon>
        <taxon>Poaceae</taxon>
        <taxon>PACMAD clade</taxon>
        <taxon>Panicoideae</taxon>
        <taxon>Panicodae</taxon>
        <taxon>Paniceae</taxon>
        <taxon>Melinidinae</taxon>
        <taxon>Urochloa</taxon>
    </lineage>
</organism>
<dbReference type="Pfam" id="PF01535">
    <property type="entry name" value="PPR"/>
    <property type="match status" value="3"/>
</dbReference>
<gene>
    <name evidence="5" type="ORF">URODEC1_LOCUS103082</name>
</gene>
<reference evidence="5" key="1">
    <citation type="submission" date="2024-10" db="EMBL/GenBank/DDBJ databases">
        <authorList>
            <person name="Ryan C."/>
        </authorList>
    </citation>
    <scope>NUCLEOTIDE SEQUENCE [LARGE SCALE GENOMIC DNA]</scope>
</reference>
<dbReference type="Gene3D" id="1.25.40.10">
    <property type="entry name" value="Tetratricopeptide repeat domain"/>
    <property type="match status" value="5"/>
</dbReference>
<dbReference type="FunFam" id="1.25.40.10:FF:000872">
    <property type="entry name" value="Putative pentatricopeptide repeat-containing protein"/>
    <property type="match status" value="1"/>
</dbReference>
<feature type="domain" description="DYW" evidence="4">
    <location>
        <begin position="593"/>
        <end position="687"/>
    </location>
</feature>
<dbReference type="FunFam" id="1.25.40.10:FF:000144">
    <property type="entry name" value="Pentatricopeptide repeat-containing protein, mitochondrial"/>
    <property type="match status" value="1"/>
</dbReference>
<dbReference type="PANTHER" id="PTHR47926:SF504">
    <property type="entry name" value="(WILD MALAYSIAN BANANA) HYPOTHETICAL PROTEIN"/>
    <property type="match status" value="1"/>
</dbReference>
<protein>
    <recommendedName>
        <fullName evidence="4">DYW domain-containing protein</fullName>
    </recommendedName>
</protein>
<name>A0ABC9FAH1_9POAL</name>
<evidence type="ECO:0000256" key="3">
    <source>
        <dbReference type="PROSITE-ProRule" id="PRU00708"/>
    </source>
</evidence>
<feature type="repeat" description="PPR" evidence="3">
    <location>
        <begin position="276"/>
        <end position="310"/>
    </location>
</feature>
<dbReference type="InterPro" id="IPR032867">
    <property type="entry name" value="DYW_dom"/>
</dbReference>
<dbReference type="NCBIfam" id="TIGR00756">
    <property type="entry name" value="PPR"/>
    <property type="match status" value="4"/>
</dbReference>
<evidence type="ECO:0000256" key="1">
    <source>
        <dbReference type="ARBA" id="ARBA00022737"/>
    </source>
</evidence>
<dbReference type="Pfam" id="PF20431">
    <property type="entry name" value="E_motif"/>
    <property type="match status" value="1"/>
</dbReference>
<dbReference type="InterPro" id="IPR046848">
    <property type="entry name" value="E_motif"/>
</dbReference>
<dbReference type="Pfam" id="PF14432">
    <property type="entry name" value="DYW_deaminase"/>
    <property type="match status" value="1"/>
</dbReference>
<dbReference type="InterPro" id="IPR011990">
    <property type="entry name" value="TPR-like_helical_dom_sf"/>
</dbReference>
<dbReference type="Proteomes" id="UP001497457">
    <property type="component" value="Chromosome 5rd"/>
</dbReference>
<feature type="repeat" description="PPR" evidence="3">
    <location>
        <begin position="347"/>
        <end position="377"/>
    </location>
</feature>
<keyword evidence="2" id="KW-0809">Transit peptide</keyword>
<sequence>MERRKLIADLLRASAKCSDLRCGAQLHGALTKLGFGSDTMLGNNLVDMYAKCGKLAMAGQVFDGMPERNVVSWTALMVGFLRHGEARECLRLLGEMRASSEAAPNEYTLSASLKACCVAGDTGAGVRIHGFCVRSGYEGHDVVANSLVLMYSKGGRIGDARRVFDNDRAGFRNLVSWNAMISGYAHAGRGRDALLVFRQLLLGGEQADEFTFASLLKACSGLGAARQGAQVHAAMTARGLLLSNNAILAGALVDLYAKCRLLPVAMQVLESLETKNAIQWTAVVVGHAQEGRVMEAMELFRRFWRSGVGADAHVLSSVVGVLADFALIEQGRQVHCYAVKKPADKEDVSVGNSMVDMYLKCGLVDEAERLFEEMPMPARNVVSWTAMINGLGKHGLGREAIAMFERMRAEGVEPDEVAYLALLSACSHAGLVEECRLYFSRMIPSPKAEHYACMVDLLGRAGELREARDLILTMPMEPTAGIWQTLLSACRVHRDVPVAREAAGVLLAMDGDNPANYVMLSNVFAEAGQWRACHQVRDAMRRRGLKKQGGCSWVELDKEVHFFYGGGDHAHPRAADIRRVLCHVETAMRERLGYSADARFALHDVDDESRAESLRVHSERLAVGLCLLRNGGSAGQVIRVYKNLRVCGDCHEFFKGLSAVLDVVLVVRDANRFHRFQQGACSCRDFW</sequence>
<evidence type="ECO:0000313" key="6">
    <source>
        <dbReference type="Proteomes" id="UP001497457"/>
    </source>
</evidence>
<dbReference type="InterPro" id="IPR002885">
    <property type="entry name" value="PPR_rpt"/>
</dbReference>
<evidence type="ECO:0000259" key="4">
    <source>
        <dbReference type="Pfam" id="PF14432"/>
    </source>
</evidence>
<accession>A0ABC9FAH1</accession>
<proteinExistence type="predicted"/>
<keyword evidence="6" id="KW-1185">Reference proteome</keyword>
<dbReference type="PANTHER" id="PTHR47926">
    <property type="entry name" value="PENTATRICOPEPTIDE REPEAT-CONTAINING PROTEIN"/>
    <property type="match status" value="1"/>
</dbReference>